<evidence type="ECO:0000313" key="5">
    <source>
        <dbReference type="EMBL" id="KAG0252831.1"/>
    </source>
</evidence>
<accession>A0A9P6PU67</accession>
<protein>
    <recommendedName>
        <fullName evidence="7">Galactose oxidase</fullName>
    </recommendedName>
</protein>
<dbReference type="Gene3D" id="2.120.10.80">
    <property type="entry name" value="Kelch-type beta propeller"/>
    <property type="match status" value="1"/>
</dbReference>
<keyword evidence="4" id="KW-0472">Membrane</keyword>
<dbReference type="Pfam" id="PF24681">
    <property type="entry name" value="Kelch_KLHDC2_KLHL20_DRC7"/>
    <property type="match status" value="1"/>
</dbReference>
<evidence type="ECO:0000256" key="2">
    <source>
        <dbReference type="ARBA" id="ARBA00022737"/>
    </source>
</evidence>
<keyword evidence="1" id="KW-0880">Kelch repeat</keyword>
<reference evidence="5" key="1">
    <citation type="journal article" date="2020" name="Fungal Divers.">
        <title>Resolving the Mortierellaceae phylogeny through synthesis of multi-gene phylogenetics and phylogenomics.</title>
        <authorList>
            <person name="Vandepol N."/>
            <person name="Liber J."/>
            <person name="Desiro A."/>
            <person name="Na H."/>
            <person name="Kennedy M."/>
            <person name="Barry K."/>
            <person name="Grigoriev I.V."/>
            <person name="Miller A.N."/>
            <person name="O'Donnell K."/>
            <person name="Stajich J.E."/>
            <person name="Bonito G."/>
        </authorList>
    </citation>
    <scope>NUCLEOTIDE SEQUENCE</scope>
    <source>
        <strain evidence="5">KOD948</strain>
    </source>
</reference>
<sequence length="428" mass="47173">MILSSSIWLNATKIQVPVRTKGLLPVGNPQDGKIYIRGGYQSPLFNTMDVYDPLTDTIMSHPLPETLSTGVGTRDAVIPVQWYSAQWCEKRASILYFGGRPGNSISYTTNSILEYKPTTKNWRILSTTGPAPSEREDSCMTIDQENSKLVIFGGQDEDIVFGDIHVLDLITMEWTVGPLAIEGRIAMACAQHEDGFLAWGGAKDKFLMARHNTQPVVFNLTTMEWTTQYKMSSALISPTPDTSTGKNTTVFAVALGVTMFVVALIAIVIGVCLYRREKRKAVRNYSKANGKPGASILKEGSRSTLPSDLAIPNPLHQRYRDRITTGYGDGSRHDSEMEDYDEDISDQEDTGAHLSTDRKRRRRNKVSSIGHKIELSSMEPIARTSAVAGDKEEDLSFAAPSRIRPKAAPPIPHSQMPQTQASAPPLPT</sequence>
<evidence type="ECO:0000256" key="4">
    <source>
        <dbReference type="SAM" id="Phobius"/>
    </source>
</evidence>
<dbReference type="InterPro" id="IPR015915">
    <property type="entry name" value="Kelch-typ_b-propeller"/>
</dbReference>
<dbReference type="SUPFAM" id="SSF117281">
    <property type="entry name" value="Kelch motif"/>
    <property type="match status" value="1"/>
</dbReference>
<keyword evidence="4" id="KW-0812">Transmembrane</keyword>
<name>A0A9P6PU67_9FUNG</name>
<dbReference type="OrthoDB" id="69641at2759"/>
<evidence type="ECO:0000256" key="1">
    <source>
        <dbReference type="ARBA" id="ARBA00022441"/>
    </source>
</evidence>
<comment type="caution">
    <text evidence="5">The sequence shown here is derived from an EMBL/GenBank/DDBJ whole genome shotgun (WGS) entry which is preliminary data.</text>
</comment>
<dbReference type="Proteomes" id="UP000726737">
    <property type="component" value="Unassembled WGS sequence"/>
</dbReference>
<dbReference type="PANTHER" id="PTHR46093">
    <property type="entry name" value="ACYL-COA-BINDING DOMAIN-CONTAINING PROTEIN 5"/>
    <property type="match status" value="1"/>
</dbReference>
<keyword evidence="6" id="KW-1185">Reference proteome</keyword>
<feature type="region of interest" description="Disordered" evidence="3">
    <location>
        <begin position="323"/>
        <end position="428"/>
    </location>
</feature>
<keyword evidence="2" id="KW-0677">Repeat</keyword>
<evidence type="ECO:0008006" key="7">
    <source>
        <dbReference type="Google" id="ProtNLM"/>
    </source>
</evidence>
<gene>
    <name evidence="5" type="ORF">BG011_006719</name>
</gene>
<keyword evidence="4" id="KW-1133">Transmembrane helix</keyword>
<feature type="compositionally biased region" description="Acidic residues" evidence="3">
    <location>
        <begin position="336"/>
        <end position="349"/>
    </location>
</feature>
<feature type="transmembrane region" description="Helical" evidence="4">
    <location>
        <begin position="250"/>
        <end position="274"/>
    </location>
</feature>
<organism evidence="5 6">
    <name type="scientific">Mortierella polycephala</name>
    <dbReference type="NCBI Taxonomy" id="41804"/>
    <lineage>
        <taxon>Eukaryota</taxon>
        <taxon>Fungi</taxon>
        <taxon>Fungi incertae sedis</taxon>
        <taxon>Mucoromycota</taxon>
        <taxon>Mortierellomycotina</taxon>
        <taxon>Mortierellomycetes</taxon>
        <taxon>Mortierellales</taxon>
        <taxon>Mortierellaceae</taxon>
        <taxon>Mortierella</taxon>
    </lineage>
</organism>
<dbReference type="PANTHER" id="PTHR46093:SF18">
    <property type="entry name" value="FIBRONECTIN TYPE-III DOMAIN-CONTAINING PROTEIN"/>
    <property type="match status" value="1"/>
</dbReference>
<dbReference type="EMBL" id="JAAAJA010000495">
    <property type="protein sequence ID" value="KAG0252831.1"/>
    <property type="molecule type" value="Genomic_DNA"/>
</dbReference>
<evidence type="ECO:0000256" key="3">
    <source>
        <dbReference type="SAM" id="MobiDB-lite"/>
    </source>
</evidence>
<proteinExistence type="predicted"/>
<evidence type="ECO:0000313" key="6">
    <source>
        <dbReference type="Proteomes" id="UP000726737"/>
    </source>
</evidence>
<dbReference type="AlphaFoldDB" id="A0A9P6PU67"/>